<dbReference type="Pfam" id="PF13276">
    <property type="entry name" value="HTH_21"/>
    <property type="match status" value="1"/>
</dbReference>
<dbReference type="EMBL" id="CBTK010000080">
    <property type="protein sequence ID" value="CDH44515.1"/>
    <property type="molecule type" value="Genomic_DNA"/>
</dbReference>
<evidence type="ECO:0000259" key="1">
    <source>
        <dbReference type="PROSITE" id="PS50994"/>
    </source>
</evidence>
<feature type="domain" description="Integrase catalytic" evidence="1">
    <location>
        <begin position="109"/>
        <end position="269"/>
    </location>
</feature>
<dbReference type="InterPro" id="IPR050900">
    <property type="entry name" value="Transposase_IS3/IS150/IS904"/>
</dbReference>
<dbReference type="Gene3D" id="3.30.420.10">
    <property type="entry name" value="Ribonuclease H-like superfamily/Ribonuclease H"/>
    <property type="match status" value="1"/>
</dbReference>
<keyword evidence="3" id="KW-1185">Reference proteome</keyword>
<dbReference type="AlphaFoldDB" id="A0A7U7G9U2"/>
<organism evidence="2 3">
    <name type="scientific">Candidatus Contendobacter odensis Run_B_J11</name>
    <dbReference type="NCBI Taxonomy" id="1400861"/>
    <lineage>
        <taxon>Bacteria</taxon>
        <taxon>Pseudomonadati</taxon>
        <taxon>Pseudomonadota</taxon>
        <taxon>Gammaproteobacteria</taxon>
        <taxon>Candidatus Competibacteraceae</taxon>
        <taxon>Candidatus Contendibacter</taxon>
    </lineage>
</organism>
<dbReference type="SUPFAM" id="SSF53098">
    <property type="entry name" value="Ribonuclease H-like"/>
    <property type="match status" value="1"/>
</dbReference>
<dbReference type="InterPro" id="IPR012337">
    <property type="entry name" value="RNaseH-like_sf"/>
</dbReference>
<proteinExistence type="predicted"/>
<protein>
    <submittedName>
        <fullName evidence="2">Integrase, catalytic region</fullName>
    </submittedName>
</protein>
<dbReference type="InterPro" id="IPR036397">
    <property type="entry name" value="RNaseH_sf"/>
</dbReference>
<reference evidence="2 3" key="1">
    <citation type="journal article" date="2014" name="ISME J.">
        <title>Candidatus Competibacter-lineage genomes retrieved from metagenomes reveal functional metabolic diversity.</title>
        <authorList>
            <person name="McIlroy S.J."/>
            <person name="Albertsen M."/>
            <person name="Andresen E.K."/>
            <person name="Saunders A.M."/>
            <person name="Kristiansen R."/>
            <person name="Stokholm-Bjerregaard M."/>
            <person name="Nielsen K.L."/>
            <person name="Nielsen P.H."/>
        </authorList>
    </citation>
    <scope>NUCLEOTIDE SEQUENCE [LARGE SCALE GENOMIC DNA]</scope>
    <source>
        <strain evidence="2 3">Run_B_J11</strain>
    </source>
</reference>
<dbReference type="Proteomes" id="UP000019184">
    <property type="component" value="Unassembled WGS sequence"/>
</dbReference>
<dbReference type="PANTHER" id="PTHR46889:SF7">
    <property type="entry name" value="TRANSPOSASE FOR INSERTION SEQUENCE ELEMENT IS904"/>
    <property type="match status" value="1"/>
</dbReference>
<dbReference type="Pfam" id="PF00665">
    <property type="entry name" value="rve"/>
    <property type="match status" value="1"/>
</dbReference>
<dbReference type="InterPro" id="IPR001584">
    <property type="entry name" value="Integrase_cat-core"/>
</dbReference>
<dbReference type="NCBIfam" id="NF033516">
    <property type="entry name" value="transpos_IS3"/>
    <property type="match status" value="1"/>
</dbReference>
<gene>
    <name evidence="2" type="ORF">BN874_1700001</name>
</gene>
<comment type="caution">
    <text evidence="2">The sequence shown here is derived from an EMBL/GenBank/DDBJ whole genome shotgun (WGS) entry which is preliminary data.</text>
</comment>
<dbReference type="GO" id="GO:0003676">
    <property type="term" value="F:nucleic acid binding"/>
    <property type="evidence" value="ECO:0007669"/>
    <property type="project" value="InterPro"/>
</dbReference>
<name>A0A7U7G9U2_9GAMM</name>
<sequence>MHLAQDYPLAVVARVLGCPRSTVYAPVIPRADLNPLKTAVLDVVTEWPTYGYRRVTAELRRRGWRVGHNRVQRLMRTLGLAHVPRRREVRTTDSAHAFPRYPNRVTGLWVIRPDQVWVGDITYIRLLTGFVYLAVLMDVFTRAIRGWHLGRYLDQSLTLTALRRALVQATPTIHHSDQGVQYAATAYVDLLTLHHVAISMAEVGEPTQNGYAERLMRTIKEEEVELSEYHDYADAYRQMGRFLDQVYMHKRIHSALGYLTPVEFELQWLRQQTESWRF</sequence>
<dbReference type="InterPro" id="IPR025948">
    <property type="entry name" value="HTH-like_dom"/>
</dbReference>
<dbReference type="PANTHER" id="PTHR46889">
    <property type="entry name" value="TRANSPOSASE INSF FOR INSERTION SEQUENCE IS3B-RELATED"/>
    <property type="match status" value="1"/>
</dbReference>
<accession>A0A7U7G9U2</accession>
<dbReference type="PROSITE" id="PS50994">
    <property type="entry name" value="INTEGRASE"/>
    <property type="match status" value="1"/>
</dbReference>
<dbReference type="GO" id="GO:0015074">
    <property type="term" value="P:DNA integration"/>
    <property type="evidence" value="ECO:0007669"/>
    <property type="project" value="InterPro"/>
</dbReference>
<evidence type="ECO:0000313" key="2">
    <source>
        <dbReference type="EMBL" id="CDH44515.1"/>
    </source>
</evidence>
<evidence type="ECO:0000313" key="3">
    <source>
        <dbReference type="Proteomes" id="UP000019184"/>
    </source>
</evidence>
<dbReference type="InterPro" id="IPR048020">
    <property type="entry name" value="Transpos_IS3"/>
</dbReference>